<feature type="domain" description="Major facilitator superfamily (MFS) profile" evidence="10">
    <location>
        <begin position="48"/>
        <end position="460"/>
    </location>
</feature>
<feature type="transmembrane region" description="Helical" evidence="9">
    <location>
        <begin position="346"/>
        <end position="365"/>
    </location>
</feature>
<proteinExistence type="predicted"/>
<feature type="transmembrane region" description="Helical" evidence="9">
    <location>
        <begin position="280"/>
        <end position="300"/>
    </location>
</feature>
<evidence type="ECO:0000256" key="5">
    <source>
        <dbReference type="ARBA" id="ARBA00022847"/>
    </source>
</evidence>
<evidence type="ECO:0000256" key="6">
    <source>
        <dbReference type="ARBA" id="ARBA00022989"/>
    </source>
</evidence>
<gene>
    <name evidence="11" type="ORF">ACFO0K_03995</name>
</gene>
<dbReference type="PROSITE" id="PS00217">
    <property type="entry name" value="SUGAR_TRANSPORT_2"/>
    <property type="match status" value="1"/>
</dbReference>
<name>A0ABV8XTC3_9MICC</name>
<dbReference type="InterPro" id="IPR020846">
    <property type="entry name" value="MFS_dom"/>
</dbReference>
<feature type="transmembrane region" description="Helical" evidence="9">
    <location>
        <begin position="371"/>
        <end position="394"/>
    </location>
</feature>
<protein>
    <submittedName>
        <fullName evidence="11">MFS transporter</fullName>
    </submittedName>
</protein>
<keyword evidence="3" id="KW-1003">Cell membrane</keyword>
<evidence type="ECO:0000256" key="3">
    <source>
        <dbReference type="ARBA" id="ARBA00022475"/>
    </source>
</evidence>
<feature type="transmembrane region" description="Helical" evidence="9">
    <location>
        <begin position="86"/>
        <end position="107"/>
    </location>
</feature>
<dbReference type="InterPro" id="IPR036259">
    <property type="entry name" value="MFS_trans_sf"/>
</dbReference>
<keyword evidence="2" id="KW-0813">Transport</keyword>
<keyword evidence="5" id="KW-0769">Symport</keyword>
<feature type="transmembrane region" description="Helical" evidence="9">
    <location>
        <begin position="63"/>
        <end position="80"/>
    </location>
</feature>
<dbReference type="EMBL" id="JBHSEN010000001">
    <property type="protein sequence ID" value="MFC4428839.1"/>
    <property type="molecule type" value="Genomic_DNA"/>
</dbReference>
<keyword evidence="6 9" id="KW-1133">Transmembrane helix</keyword>
<evidence type="ECO:0000256" key="2">
    <source>
        <dbReference type="ARBA" id="ARBA00022448"/>
    </source>
</evidence>
<sequence>MDHSTVSQLRTAGDPSPDPVAASAPGTTPATIAGMSTGTAPRAGRPRDLVAVNIGNALEWFDWNIYAIFAPFFAAQFFRAEDPVSSLLSTLAVFAVGFLMRPVGGWLFGRLADDRGRKFSLTLAILLASFGSLLIAVAPTFDAIGVWAGVILLVARLIQGLSHGGETGSAFTYLAEIAPRDKRGFWASTPWLGVGVGTMLATGVGVLLTALLSEAQMAEFGWRIPFAVAAVLGVYALYIRKTMNESEVHTERKARDQREGTGVQSLREVFTELGREWKPLLQIVGLTISGVVAFYTWFIFAPGYASREFGMDPNASLVAGLCGQAVFLVAIPVMGRLSDRFGRKPVLMVFAAGFALVAFPLEWMLGPSPFMLFLAMAAGSVLLAANCAPLGAVFAELVPTKLRATLIGVGYATSGAIFGGTAPYLNTWLSSIGMHGLFVGYMILLCLVSVVVIIKMPETARRDLR</sequence>
<comment type="caution">
    <text evidence="11">The sequence shown here is derived from an EMBL/GenBank/DDBJ whole genome shotgun (WGS) entry which is preliminary data.</text>
</comment>
<dbReference type="SUPFAM" id="SSF103473">
    <property type="entry name" value="MFS general substrate transporter"/>
    <property type="match status" value="1"/>
</dbReference>
<dbReference type="InterPro" id="IPR005828">
    <property type="entry name" value="MFS_sugar_transport-like"/>
</dbReference>
<comment type="subcellular location">
    <subcellularLocation>
        <location evidence="1">Cell membrane</location>
        <topology evidence="1">Multi-pass membrane protein</topology>
    </subcellularLocation>
</comment>
<evidence type="ECO:0000256" key="8">
    <source>
        <dbReference type="SAM" id="MobiDB-lite"/>
    </source>
</evidence>
<dbReference type="Proteomes" id="UP001595965">
    <property type="component" value="Unassembled WGS sequence"/>
</dbReference>
<dbReference type="PROSITE" id="PS50850">
    <property type="entry name" value="MFS"/>
    <property type="match status" value="1"/>
</dbReference>
<dbReference type="Pfam" id="PF00083">
    <property type="entry name" value="Sugar_tr"/>
    <property type="match status" value="1"/>
</dbReference>
<feature type="transmembrane region" description="Helical" evidence="9">
    <location>
        <begin position="220"/>
        <end position="239"/>
    </location>
</feature>
<evidence type="ECO:0000313" key="12">
    <source>
        <dbReference type="Proteomes" id="UP001595965"/>
    </source>
</evidence>
<evidence type="ECO:0000256" key="9">
    <source>
        <dbReference type="SAM" id="Phobius"/>
    </source>
</evidence>
<dbReference type="InterPro" id="IPR051084">
    <property type="entry name" value="H+-coupled_symporters"/>
</dbReference>
<organism evidence="11 12">
    <name type="scientific">Citricoccus alkalitolerans</name>
    <dbReference type="NCBI Taxonomy" id="246603"/>
    <lineage>
        <taxon>Bacteria</taxon>
        <taxon>Bacillati</taxon>
        <taxon>Actinomycetota</taxon>
        <taxon>Actinomycetes</taxon>
        <taxon>Micrococcales</taxon>
        <taxon>Micrococcaceae</taxon>
        <taxon>Citricoccus</taxon>
    </lineage>
</organism>
<dbReference type="Gene3D" id="1.20.1250.20">
    <property type="entry name" value="MFS general substrate transporter like domains"/>
    <property type="match status" value="2"/>
</dbReference>
<dbReference type="PROSITE" id="PS00216">
    <property type="entry name" value="SUGAR_TRANSPORT_1"/>
    <property type="match status" value="1"/>
</dbReference>
<keyword evidence="7 9" id="KW-0472">Membrane</keyword>
<evidence type="ECO:0000256" key="4">
    <source>
        <dbReference type="ARBA" id="ARBA00022692"/>
    </source>
</evidence>
<dbReference type="PANTHER" id="PTHR43528:SF1">
    <property type="entry name" value="ALPHA-KETOGLUTARATE PERMEASE"/>
    <property type="match status" value="1"/>
</dbReference>
<dbReference type="PANTHER" id="PTHR43528">
    <property type="entry name" value="ALPHA-KETOGLUTARATE PERMEASE"/>
    <property type="match status" value="1"/>
</dbReference>
<feature type="transmembrane region" description="Helical" evidence="9">
    <location>
        <begin position="144"/>
        <end position="164"/>
    </location>
</feature>
<evidence type="ECO:0000256" key="7">
    <source>
        <dbReference type="ARBA" id="ARBA00023136"/>
    </source>
</evidence>
<feature type="compositionally biased region" description="Low complexity" evidence="8">
    <location>
        <begin position="12"/>
        <end position="26"/>
    </location>
</feature>
<feature type="region of interest" description="Disordered" evidence="8">
    <location>
        <begin position="1"/>
        <end position="42"/>
    </location>
</feature>
<feature type="transmembrane region" description="Helical" evidence="9">
    <location>
        <begin position="185"/>
        <end position="208"/>
    </location>
</feature>
<evidence type="ECO:0000256" key="1">
    <source>
        <dbReference type="ARBA" id="ARBA00004651"/>
    </source>
</evidence>
<feature type="transmembrane region" description="Helical" evidence="9">
    <location>
        <begin position="315"/>
        <end position="334"/>
    </location>
</feature>
<feature type="transmembrane region" description="Helical" evidence="9">
    <location>
        <begin position="119"/>
        <end position="138"/>
    </location>
</feature>
<keyword evidence="12" id="KW-1185">Reference proteome</keyword>
<feature type="compositionally biased region" description="Polar residues" evidence="8">
    <location>
        <begin position="1"/>
        <end position="10"/>
    </location>
</feature>
<feature type="compositionally biased region" description="Polar residues" evidence="8">
    <location>
        <begin position="28"/>
        <end position="39"/>
    </location>
</feature>
<feature type="transmembrane region" description="Helical" evidence="9">
    <location>
        <begin position="432"/>
        <end position="454"/>
    </location>
</feature>
<feature type="transmembrane region" description="Helical" evidence="9">
    <location>
        <begin position="406"/>
        <end position="426"/>
    </location>
</feature>
<evidence type="ECO:0000313" key="11">
    <source>
        <dbReference type="EMBL" id="MFC4428839.1"/>
    </source>
</evidence>
<evidence type="ECO:0000259" key="10">
    <source>
        <dbReference type="PROSITE" id="PS50850"/>
    </source>
</evidence>
<accession>A0ABV8XTC3</accession>
<reference evidence="12" key="1">
    <citation type="journal article" date="2019" name="Int. J. Syst. Evol. Microbiol.">
        <title>The Global Catalogue of Microorganisms (GCM) 10K type strain sequencing project: providing services to taxonomists for standard genome sequencing and annotation.</title>
        <authorList>
            <consortium name="The Broad Institute Genomics Platform"/>
            <consortium name="The Broad Institute Genome Sequencing Center for Infectious Disease"/>
            <person name="Wu L."/>
            <person name="Ma J."/>
        </authorList>
    </citation>
    <scope>NUCLEOTIDE SEQUENCE [LARGE SCALE GENOMIC DNA]</scope>
    <source>
        <strain evidence="12">CGMCC 1.12125</strain>
    </source>
</reference>
<dbReference type="InterPro" id="IPR005829">
    <property type="entry name" value="Sugar_transporter_CS"/>
</dbReference>
<keyword evidence="4 9" id="KW-0812">Transmembrane</keyword>
<dbReference type="RefSeq" id="WP_344229397.1">
    <property type="nucleotide sequence ID" value="NZ_BAAALH010000002.1"/>
</dbReference>